<gene>
    <name evidence="2" type="ORF">EV650_4388</name>
</gene>
<feature type="region of interest" description="Disordered" evidence="1">
    <location>
        <begin position="255"/>
        <end position="310"/>
    </location>
</feature>
<evidence type="ECO:0008006" key="4">
    <source>
        <dbReference type="Google" id="ProtNLM"/>
    </source>
</evidence>
<feature type="compositionally biased region" description="Polar residues" evidence="1">
    <location>
        <begin position="210"/>
        <end position="222"/>
    </location>
</feature>
<evidence type="ECO:0000313" key="2">
    <source>
        <dbReference type="EMBL" id="TDW17811.1"/>
    </source>
</evidence>
<name>A0A4R7ZMF3_9ACTN</name>
<dbReference type="RefSeq" id="WP_134120882.1">
    <property type="nucleotide sequence ID" value="NZ_SODF01000002.1"/>
</dbReference>
<comment type="caution">
    <text evidence="2">The sequence shown here is derived from an EMBL/GenBank/DDBJ whole genome shotgun (WGS) entry which is preliminary data.</text>
</comment>
<organism evidence="2 3">
    <name type="scientific">Kribbella kalugense</name>
    <dbReference type="NCBI Taxonomy" id="2512221"/>
    <lineage>
        <taxon>Bacteria</taxon>
        <taxon>Bacillati</taxon>
        <taxon>Actinomycetota</taxon>
        <taxon>Actinomycetes</taxon>
        <taxon>Propionibacteriales</taxon>
        <taxon>Kribbellaceae</taxon>
        <taxon>Kribbella</taxon>
    </lineage>
</organism>
<reference evidence="2 3" key="1">
    <citation type="submission" date="2019-03" db="EMBL/GenBank/DDBJ databases">
        <title>Genomic Encyclopedia of Type Strains, Phase III (KMG-III): the genomes of soil and plant-associated and newly described type strains.</title>
        <authorList>
            <person name="Whitman W."/>
        </authorList>
    </citation>
    <scope>NUCLEOTIDE SEQUENCE [LARGE SCALE GENOMIC DNA]</scope>
    <source>
        <strain evidence="2 3">VKM Ac-2570</strain>
    </source>
</reference>
<feature type="region of interest" description="Disordered" evidence="1">
    <location>
        <begin position="204"/>
        <end position="230"/>
    </location>
</feature>
<dbReference type="Proteomes" id="UP000295447">
    <property type="component" value="Unassembled WGS sequence"/>
</dbReference>
<sequence>MTEQNFKAAAGGRIILSVQLDCPGIVYVDADPICRQATIRATTLDAEGPTADAVDNADVSSTPDGLGLRIKSPYTDRKSGGLVEVRATVPPGSSAVVQTDSADITMLGAGSLDDAHADTKSGQVRILAAGSATAVTETGSIYVGSAATVDATSLGAEGIPDEVRVRIDRADAAKVQTGAGDVHVGYAASRLEVTTGEGSIKADNLGGDSKLQSQGGQITATVTGPGDHRITSATAPVRVTIERSAPLDGVRVQAIDPRGQAQVEDNRPYPASTGGAAAGAAATQSTGAGVAAGPAAVSPSKWRPNGTIER</sequence>
<proteinExistence type="predicted"/>
<keyword evidence="3" id="KW-1185">Reference proteome</keyword>
<evidence type="ECO:0000313" key="3">
    <source>
        <dbReference type="Proteomes" id="UP000295447"/>
    </source>
</evidence>
<feature type="compositionally biased region" description="Low complexity" evidence="1">
    <location>
        <begin position="271"/>
        <end position="300"/>
    </location>
</feature>
<protein>
    <recommendedName>
        <fullName evidence="4">Adhesin</fullName>
    </recommendedName>
</protein>
<accession>A0A4R7ZMF3</accession>
<evidence type="ECO:0000256" key="1">
    <source>
        <dbReference type="SAM" id="MobiDB-lite"/>
    </source>
</evidence>
<dbReference type="OrthoDB" id="3677688at2"/>
<dbReference type="AlphaFoldDB" id="A0A4R7ZMF3"/>
<dbReference type="EMBL" id="SODF01000002">
    <property type="protein sequence ID" value="TDW17811.1"/>
    <property type="molecule type" value="Genomic_DNA"/>
</dbReference>